<comment type="caution">
    <text evidence="1">The sequence shown here is derived from an EMBL/GenBank/DDBJ whole genome shotgun (WGS) entry which is preliminary data.</text>
</comment>
<accession>H0EV07</accession>
<dbReference type="OrthoDB" id="47172at2759"/>
<name>H0EV07_GLAL7</name>
<dbReference type="EMBL" id="AGUE01000183">
    <property type="protein sequence ID" value="EHK97629.1"/>
    <property type="molecule type" value="Genomic_DNA"/>
</dbReference>
<dbReference type="Gene3D" id="3.40.50.150">
    <property type="entry name" value="Vaccinia Virus protein VP39"/>
    <property type="match status" value="1"/>
</dbReference>
<dbReference type="InterPro" id="IPR029063">
    <property type="entry name" value="SAM-dependent_MTases_sf"/>
</dbReference>
<dbReference type="Proteomes" id="UP000005446">
    <property type="component" value="Unassembled WGS sequence"/>
</dbReference>
<gene>
    <name evidence="1" type="ORF">M7I_6599</name>
</gene>
<reference evidence="1 2" key="1">
    <citation type="journal article" date="2012" name="Eukaryot. Cell">
        <title>Genome sequence of the fungus Glarea lozoyensis: the first genome sequence of a species from the Helotiaceae family.</title>
        <authorList>
            <person name="Youssar L."/>
            <person name="Gruening B.A."/>
            <person name="Erxleben A."/>
            <person name="Guenther S."/>
            <person name="Huettel W."/>
        </authorList>
    </citation>
    <scope>NUCLEOTIDE SEQUENCE [LARGE SCALE GENOMIC DNA]</scope>
    <source>
        <strain evidence="2">ATCC 74030 / MF5533</strain>
    </source>
</reference>
<dbReference type="AlphaFoldDB" id="H0EV07"/>
<sequence>MESHAARGAPNPQRVAGSVVQDDLIMGRRAPLINRGYWLRMKAIDNVLKL</sequence>
<keyword evidence="2" id="KW-1185">Reference proteome</keyword>
<organism evidence="1 2">
    <name type="scientific">Glarea lozoyensis (strain ATCC 74030 / MF5533)</name>
    <dbReference type="NCBI Taxonomy" id="1104152"/>
    <lineage>
        <taxon>Eukaryota</taxon>
        <taxon>Fungi</taxon>
        <taxon>Dikarya</taxon>
        <taxon>Ascomycota</taxon>
        <taxon>Pezizomycotina</taxon>
        <taxon>Leotiomycetes</taxon>
        <taxon>Helotiales</taxon>
        <taxon>Helotiaceae</taxon>
        <taxon>Glarea</taxon>
    </lineage>
</organism>
<evidence type="ECO:0000313" key="2">
    <source>
        <dbReference type="Proteomes" id="UP000005446"/>
    </source>
</evidence>
<proteinExistence type="predicted"/>
<dbReference type="InParanoid" id="H0EV07"/>
<dbReference type="HOGENOM" id="CLU_3125213_0_0_1"/>
<protein>
    <submittedName>
        <fullName evidence="1">Uncharacterized protein</fullName>
    </submittedName>
</protein>
<evidence type="ECO:0000313" key="1">
    <source>
        <dbReference type="EMBL" id="EHK97629.1"/>
    </source>
</evidence>